<sequence length="230" mass="27190">MNITDFEETKRLKARNMRYKKPIAKHMNLDHIKNTLYEIQEECENVRWYVDGDEDSLVNALDGNEDEASEFRMEFTNLCAECDKMLEDLNEHWLDEDFEAIFNNFFVAIKADDDYLGWDSFEQDYFGIEFKDIAEEEAGKKLLRMTKENIVLYAGLSFNIAMSFIGLQNRYDNLKAALDILRDENTGHIQTVKHIEELYEKIEHNPILGIRNDEEFDRYANYLPPEAWIA</sequence>
<dbReference type="KEGG" id="bpb:bpr_II133"/>
<organism evidence="2 3">
    <name type="scientific">Butyrivibrio proteoclasticus (strain ATCC 51982 / DSM 14932 / B316)</name>
    <name type="common">Clostridium proteoclasticum</name>
    <dbReference type="NCBI Taxonomy" id="515622"/>
    <lineage>
        <taxon>Bacteria</taxon>
        <taxon>Bacillati</taxon>
        <taxon>Bacillota</taxon>
        <taxon>Clostridia</taxon>
        <taxon>Lachnospirales</taxon>
        <taxon>Lachnospiraceae</taxon>
        <taxon>Butyrivibrio</taxon>
    </lineage>
</organism>
<protein>
    <submittedName>
        <fullName evidence="2">Uncharacterized protein</fullName>
    </submittedName>
</protein>
<accession>E0S3U0</accession>
<keyword evidence="1" id="KW-1133">Transmembrane helix</keyword>
<gene>
    <name evidence="2" type="ordered locus">bpr_II133</name>
</gene>
<reference evidence="2 3" key="1">
    <citation type="journal article" date="2010" name="PLoS ONE">
        <title>The glycobiome of the rumen bacterium Butyrivibrio proteoclasticus B316(T) highlights adaptation to a polysaccharide-rich environment.</title>
        <authorList>
            <person name="Kelly W.J."/>
            <person name="Leahy S.C."/>
            <person name="Altermann E."/>
            <person name="Yeoman C.J."/>
            <person name="Dunne J.C."/>
            <person name="Kong Z."/>
            <person name="Pacheco D.M."/>
            <person name="Li D."/>
            <person name="Noel S.J."/>
            <person name="Moon C.D."/>
            <person name="Cookson A.L."/>
            <person name="Attwood G.T."/>
        </authorList>
    </citation>
    <scope>NUCLEOTIDE SEQUENCE [LARGE SCALE GENOMIC DNA]</scope>
    <source>
        <strain evidence="3">ATCC 51982 / DSM 14932 / B316</strain>
        <plasmid evidence="3">Plasmid pCY360</plasmid>
    </source>
</reference>
<geneLocation type="plasmid" evidence="2 3">
    <name>pCY360</name>
</geneLocation>
<name>E0S3U0_BUTPB</name>
<keyword evidence="1" id="KW-0472">Membrane</keyword>
<dbReference type="RefSeq" id="WP_013282721.1">
    <property type="nucleotide sequence ID" value="NC_014389.1"/>
</dbReference>
<feature type="transmembrane region" description="Helical" evidence="1">
    <location>
        <begin position="150"/>
        <end position="167"/>
    </location>
</feature>
<dbReference type="AlphaFoldDB" id="E0S3U0"/>
<keyword evidence="1" id="KW-0812">Transmembrane</keyword>
<evidence type="ECO:0000313" key="3">
    <source>
        <dbReference type="Proteomes" id="UP000001299"/>
    </source>
</evidence>
<evidence type="ECO:0000313" key="2">
    <source>
        <dbReference type="EMBL" id="ADL36072.1"/>
    </source>
</evidence>
<keyword evidence="3" id="KW-1185">Reference proteome</keyword>
<evidence type="ECO:0000256" key="1">
    <source>
        <dbReference type="SAM" id="Phobius"/>
    </source>
</evidence>
<keyword evidence="2" id="KW-0614">Plasmid</keyword>
<dbReference type="Proteomes" id="UP000001299">
    <property type="component" value="Plasmid pCY360"/>
</dbReference>
<dbReference type="EMBL" id="CP001812">
    <property type="protein sequence ID" value="ADL36072.1"/>
    <property type="molecule type" value="Genomic_DNA"/>
</dbReference>
<dbReference type="HOGENOM" id="CLU_1193154_0_0_9"/>
<proteinExistence type="predicted"/>